<dbReference type="AlphaFoldDB" id="A0A377TTD6"/>
<evidence type="ECO:0000313" key="2">
    <source>
        <dbReference type="Proteomes" id="UP000254938"/>
    </source>
</evidence>
<proteinExistence type="predicted"/>
<reference evidence="1 2" key="1">
    <citation type="submission" date="2018-06" db="EMBL/GenBank/DDBJ databases">
        <authorList>
            <consortium name="Pathogen Informatics"/>
            <person name="Doyle S."/>
        </authorList>
    </citation>
    <scope>NUCLEOTIDE SEQUENCE [LARGE SCALE GENOMIC DNA]</scope>
    <source>
        <strain evidence="1 2">NCTC9140</strain>
    </source>
</reference>
<gene>
    <name evidence="1" type="ORF">NCTC9140_02876</name>
</gene>
<dbReference type="EMBL" id="UGKQ01000007">
    <property type="protein sequence ID" value="STS81147.1"/>
    <property type="molecule type" value="Genomic_DNA"/>
</dbReference>
<protein>
    <submittedName>
        <fullName evidence="1">Uncharacterized protein</fullName>
    </submittedName>
</protein>
<evidence type="ECO:0000313" key="1">
    <source>
        <dbReference type="EMBL" id="STS81147.1"/>
    </source>
</evidence>
<accession>A0A377TTD6</accession>
<organism evidence="1 2">
    <name type="scientific">Klebsiella pneumoniae</name>
    <dbReference type="NCBI Taxonomy" id="573"/>
    <lineage>
        <taxon>Bacteria</taxon>
        <taxon>Pseudomonadati</taxon>
        <taxon>Pseudomonadota</taxon>
        <taxon>Gammaproteobacteria</taxon>
        <taxon>Enterobacterales</taxon>
        <taxon>Enterobacteriaceae</taxon>
        <taxon>Klebsiella/Raoultella group</taxon>
        <taxon>Klebsiella</taxon>
        <taxon>Klebsiella pneumoniae complex</taxon>
    </lineage>
</organism>
<sequence>MHTLRPPVYTPHQVSVRSFAADMMVRTKKKMIPRQGAGRTTLQTFNIFSF</sequence>
<dbReference type="Proteomes" id="UP000254938">
    <property type="component" value="Unassembled WGS sequence"/>
</dbReference>
<name>A0A377TTD6_KLEPN</name>